<keyword evidence="3" id="KW-1185">Reference proteome</keyword>
<dbReference type="PANTHER" id="PTHR23006">
    <property type="entry name" value="GLUTAMATE-RICH PROTEIN 5"/>
    <property type="match status" value="1"/>
</dbReference>
<dbReference type="Proteomes" id="UP000386466">
    <property type="component" value="Unassembled WGS sequence"/>
</dbReference>
<feature type="compositionally biased region" description="Polar residues" evidence="1">
    <location>
        <begin position="123"/>
        <end position="134"/>
    </location>
</feature>
<dbReference type="EMBL" id="CAAGRJ010003007">
    <property type="protein sequence ID" value="VFV20757.1"/>
    <property type="molecule type" value="Genomic_DNA"/>
</dbReference>
<feature type="compositionally biased region" description="Basic and acidic residues" evidence="1">
    <location>
        <begin position="347"/>
        <end position="386"/>
    </location>
</feature>
<gene>
    <name evidence="2" type="ORF">LYPA_23C021920</name>
</gene>
<proteinExistence type="predicted"/>
<organism evidence="2 3">
    <name type="scientific">Lynx pardinus</name>
    <name type="common">Iberian lynx</name>
    <name type="synonym">Felis pardina</name>
    <dbReference type="NCBI Taxonomy" id="191816"/>
    <lineage>
        <taxon>Eukaryota</taxon>
        <taxon>Metazoa</taxon>
        <taxon>Chordata</taxon>
        <taxon>Craniata</taxon>
        <taxon>Vertebrata</taxon>
        <taxon>Euteleostomi</taxon>
        <taxon>Mammalia</taxon>
        <taxon>Eutheria</taxon>
        <taxon>Laurasiatheria</taxon>
        <taxon>Carnivora</taxon>
        <taxon>Feliformia</taxon>
        <taxon>Felidae</taxon>
        <taxon>Felinae</taxon>
        <taxon>Lynx</taxon>
    </lineage>
</organism>
<evidence type="ECO:0000313" key="3">
    <source>
        <dbReference type="Proteomes" id="UP000386466"/>
    </source>
</evidence>
<dbReference type="InterPro" id="IPR027856">
    <property type="entry name" value="Glu-rich_5"/>
</dbReference>
<name>A0A485MK64_LYNPA</name>
<feature type="region of interest" description="Disordered" evidence="1">
    <location>
        <begin position="1"/>
        <end position="239"/>
    </location>
</feature>
<accession>A0A485MK64</accession>
<sequence length="398" mass="42976">MGCSSSALNKAGDGNRLRSEESESCFAQPKPHTPGKESSTLYGKVQKESPPPLEKLKISAASTANGVKSLREQPLADDTTDPPGPTEDAQPLEGPRESEPLQPHVKDDAPGAGEKNDTEAVTEVQSLKGNTETESAGRDTKYQPSRITGERDSPGAVEGTENPQTAREMKPLGTEEKVPPLEAAREPQPQETMGKGEQTQLPKTVPKENESPEGLEGGQFVEMAGGQKLQETLGKDEQSQLLETIPKESESPETLEGSQFVETAGERQLQETVIKDEQSQLLETIPKENETPEVLEASQFVETAVNNDLLHKTPEGLGNMEQVQPEGIVGSMERPVGILETGANMETVRKIRTNEEDQHIEGETGEKVETEMEDEKVSEGTGTKEEETGEAVDLSAAM</sequence>
<protein>
    <recommendedName>
        <fullName evidence="4">Glutamate-rich protein 5</fullName>
    </recommendedName>
</protein>
<reference evidence="2 3" key="1">
    <citation type="submission" date="2019-01" db="EMBL/GenBank/DDBJ databases">
        <authorList>
            <person name="Alioto T."/>
            <person name="Alioto T."/>
        </authorList>
    </citation>
    <scope>NUCLEOTIDE SEQUENCE [LARGE SCALE GENOMIC DNA]</scope>
</reference>
<feature type="compositionally biased region" description="Basic and acidic residues" evidence="1">
    <location>
        <begin position="94"/>
        <end position="118"/>
    </location>
</feature>
<evidence type="ECO:0000256" key="1">
    <source>
        <dbReference type="SAM" id="MobiDB-lite"/>
    </source>
</evidence>
<dbReference type="AlphaFoldDB" id="A0A485MK64"/>
<feature type="region of interest" description="Disordered" evidence="1">
    <location>
        <begin position="347"/>
        <end position="398"/>
    </location>
</feature>
<dbReference type="PANTHER" id="PTHR23006:SF0">
    <property type="entry name" value="GLUTAMATE-RICH PROTEIN 5"/>
    <property type="match status" value="1"/>
</dbReference>
<evidence type="ECO:0008006" key="4">
    <source>
        <dbReference type="Google" id="ProtNLM"/>
    </source>
</evidence>
<evidence type="ECO:0000313" key="2">
    <source>
        <dbReference type="EMBL" id="VFV20757.1"/>
    </source>
</evidence>
<feature type="compositionally biased region" description="Basic and acidic residues" evidence="1">
    <location>
        <begin position="167"/>
        <end position="185"/>
    </location>
</feature>